<reference evidence="3" key="2">
    <citation type="submission" date="2015-07" db="EMBL/GenBank/DDBJ databases">
        <title>The genome sequence of Plasmodium falciparum RAJ116.</title>
        <authorList>
            <consortium name="The Broad Institute Genome Sequencing Platform"/>
            <person name="Volkman S.K."/>
            <person name="Neafsey D.E."/>
            <person name="Dash A.P."/>
            <person name="Chitnis C.E."/>
            <person name="Hartl D.L."/>
            <person name="Young S.K."/>
            <person name="Kodira C.D."/>
            <person name="Zeng Q."/>
            <person name="Koehrsen M."/>
            <person name="Godfrey P."/>
            <person name="Alvarado L."/>
            <person name="Berlin A."/>
            <person name="Borenstein D."/>
            <person name="Chen Z."/>
            <person name="Engels R."/>
            <person name="Freedman E."/>
            <person name="Gellesch M."/>
            <person name="Goldberg J."/>
            <person name="Griggs A."/>
            <person name="Gujja S."/>
            <person name="Heiman D."/>
            <person name="Hepburn T."/>
            <person name="Howarth C."/>
            <person name="Jen D."/>
            <person name="Larson L."/>
            <person name="Lewis B."/>
            <person name="Mehta T."/>
            <person name="Park D."/>
            <person name="Pearson M."/>
            <person name="Roberts A."/>
            <person name="Saif S."/>
            <person name="Shea T."/>
            <person name="Shenoy N."/>
            <person name="Sisk P."/>
            <person name="Stolte C."/>
            <person name="Sykes S."/>
            <person name="Walk T."/>
            <person name="White J."/>
            <person name="Yandava C."/>
            <person name="Wirth D.F."/>
            <person name="Nusbaum C."/>
            <person name="Birren B."/>
        </authorList>
    </citation>
    <scope>NUCLEOTIDE SEQUENCE [LARGE SCALE GENOMIC DNA]</scope>
    <source>
        <strain evidence="3">RAJ116</strain>
    </source>
</reference>
<evidence type="ECO:0000313" key="2">
    <source>
        <dbReference type="EMBL" id="KNC35907.1"/>
    </source>
</evidence>
<evidence type="ECO:0000313" key="3">
    <source>
        <dbReference type="Proteomes" id="UP000054566"/>
    </source>
</evidence>
<dbReference type="AlphaFoldDB" id="A0A0L0CUH5"/>
<protein>
    <submittedName>
        <fullName evidence="2">Uncharacterized protein</fullName>
    </submittedName>
</protein>
<evidence type="ECO:0000256" key="1">
    <source>
        <dbReference type="SAM" id="Phobius"/>
    </source>
</evidence>
<keyword evidence="1" id="KW-0472">Membrane</keyword>
<dbReference type="OrthoDB" id="329794at2759"/>
<reference evidence="3" key="1">
    <citation type="submission" date="2015-07" db="EMBL/GenBank/DDBJ databases">
        <title>Annotation of Plasmodium falciparum RAJ116.</title>
        <authorList>
            <consortium name="The Broad Institute Genome Sequencing Platform"/>
            <person name="Volkman S.K."/>
            <person name="Neafsey D.E."/>
            <person name="Dash A.P."/>
            <person name="Chitnis C.E."/>
            <person name="Hartl D.L."/>
            <person name="Young S.K."/>
            <person name="Zeng Q."/>
            <person name="Koehrsen M."/>
            <person name="Alvarado L."/>
            <person name="Berlin A."/>
            <person name="Borenstein D."/>
            <person name="Chapman S.B."/>
            <person name="Chen Z."/>
            <person name="Engels R."/>
            <person name="Freedman E."/>
            <person name="Gellesch M."/>
            <person name="Goldberg J."/>
            <person name="Griggs A."/>
            <person name="Gujja S."/>
            <person name="Heilman E.R."/>
            <person name="Heiman D.I."/>
            <person name="Howarth C."/>
            <person name="Jen D."/>
            <person name="Larson L."/>
            <person name="Mehta T."/>
            <person name="Neiman D."/>
            <person name="Park D."/>
            <person name="Pearson M."/>
            <person name="Roberts A."/>
            <person name="Saif S."/>
            <person name="Shea T."/>
            <person name="Shenoy N."/>
            <person name="Sisk P."/>
            <person name="Stolte C."/>
            <person name="Sykes S."/>
            <person name="Walk T."/>
            <person name="White J."/>
            <person name="Yandava C."/>
            <person name="Haas B."/>
            <person name="Henn M.R."/>
            <person name="Nusbaum C."/>
            <person name="Birren B."/>
        </authorList>
    </citation>
    <scope>NUCLEOTIDE SEQUENCE [LARGE SCALE GENOMIC DNA]</scope>
    <source>
        <strain evidence="3">RAJ116</strain>
    </source>
</reference>
<proteinExistence type="predicted"/>
<organism evidence="2 3">
    <name type="scientific">Plasmodium falciparum RAJ116</name>
    <dbReference type="NCBI Taxonomy" id="580058"/>
    <lineage>
        <taxon>Eukaryota</taxon>
        <taxon>Sar</taxon>
        <taxon>Alveolata</taxon>
        <taxon>Apicomplexa</taxon>
        <taxon>Aconoidasida</taxon>
        <taxon>Haemosporida</taxon>
        <taxon>Plasmodiidae</taxon>
        <taxon>Plasmodium</taxon>
        <taxon>Plasmodium (Laverania)</taxon>
    </lineage>
</organism>
<feature type="transmembrane region" description="Helical" evidence="1">
    <location>
        <begin position="12"/>
        <end position="29"/>
    </location>
</feature>
<accession>A0A0L0CUH5</accession>
<dbReference type="EMBL" id="GG663950">
    <property type="protein sequence ID" value="KNC35907.1"/>
    <property type="molecule type" value="Genomic_DNA"/>
</dbReference>
<keyword evidence="1" id="KW-1133">Transmembrane helix</keyword>
<name>A0A0L0CUH5_PLAFA</name>
<keyword evidence="1" id="KW-0812">Transmembrane</keyword>
<dbReference type="Proteomes" id="UP000054566">
    <property type="component" value="Unassembled WGS sequence"/>
</dbReference>
<sequence length="489" mass="55746">MLKKKFLSSSYTPTLLAQYMSIFLSLWVFEGENNISLQNPNISRFRKIFFLTYFVPEKGPVEKAVDIIYNKCRMKTDKIVLGCIHDYGGREKKKLLGLIKNEVFVKILNKPLSSLNDPGDILRIAPDTAPQRDHFNRCKKFDNVKTKKNKINFEIFVKDVSRLKNMREAQNVIDNGLNSVQYLKIRNYRDKESSFTILCPFMEGNDKNIRELERTQISLFIHKNIGMSRIIKGKLINIFKKTLNMREGIKSDSAISIKVGARKYNGIIFTGGYQLNVDNLDQNTLHIGLSKTRKVYDGRKYVDELEILKGDGVKNIYMKGLNEDNERIYELQNNMRVSEFDYAIQNPDANIIVFDGNNYISSYALRNMGLEHERIVWAGPSVGWTAEFALSAISDNPLPIFDGSAWVLLEKLSIRSILGKHLPSDVNGNSLANTVNFVILNKDGKPILKNTTPVINLKYATFTLSGIVNFVIKAEKGIGNEIIVHTRIP</sequence>
<gene>
    <name evidence="2" type="ORF">PFLG_01143</name>
</gene>